<dbReference type="Proteomes" id="UP001549122">
    <property type="component" value="Unassembled WGS sequence"/>
</dbReference>
<dbReference type="Pfam" id="PF01263">
    <property type="entry name" value="Aldose_epim"/>
    <property type="match status" value="1"/>
</dbReference>
<sequence length="353" mass="39267">MKVEIVPFGSYGGKDFVEILITNKQGIRIGFSDLGARINRWGIPVQGSGYEEIVLGHENAQEAFESNYYYGVTVGLVAGRIAEGRFTLNGKTYQLSQNDGRHHLHGGLEGYDLQQFAYKIEETAEAVTVIFCLHTPKIEYPGSVAVEVKHRFTDDNVWTIAYKGEAEETTLFNPTNHVYFNLNGNNQDSVLNHEMTIKASHYLPLDQEAIPLGIKEKVDGTPFDLREGRRFGDLLDSQDPQFSLMNGFDHPFILDTPGTAEPVAQLNCPDKKRLLEVYTTSPAMVVYTHNKVGDPLSIWGHPLKTHAGIALETQEAPDAINQPDLGTIVLEKGQIYTGETSYKLLLHEKQGSS</sequence>
<keyword evidence="6 8" id="KW-0413">Isomerase</keyword>
<evidence type="ECO:0000313" key="9">
    <source>
        <dbReference type="EMBL" id="MET3556989.1"/>
    </source>
</evidence>
<comment type="similarity">
    <text evidence="3 8">Belongs to the aldose epimerase family.</text>
</comment>
<protein>
    <recommendedName>
        <fullName evidence="5 8">Aldose 1-epimerase</fullName>
        <ecNumber evidence="4 8">5.1.3.3</ecNumber>
    </recommendedName>
</protein>
<evidence type="ECO:0000256" key="5">
    <source>
        <dbReference type="ARBA" id="ARBA00014165"/>
    </source>
</evidence>
<dbReference type="EC" id="5.1.3.3" evidence="4 8"/>
<dbReference type="GO" id="GO:0004034">
    <property type="term" value="F:aldose 1-epimerase activity"/>
    <property type="evidence" value="ECO:0007669"/>
    <property type="project" value="UniProtKB-EC"/>
</dbReference>
<organism evidence="9 10">
    <name type="scientific">Streptococcus rupicaprae</name>
    <dbReference type="NCBI Taxonomy" id="759619"/>
    <lineage>
        <taxon>Bacteria</taxon>
        <taxon>Bacillati</taxon>
        <taxon>Bacillota</taxon>
        <taxon>Bacilli</taxon>
        <taxon>Lactobacillales</taxon>
        <taxon>Streptococcaceae</taxon>
        <taxon>Streptococcus</taxon>
    </lineage>
</organism>
<dbReference type="RefSeq" id="WP_354363661.1">
    <property type="nucleotide sequence ID" value="NZ_JBEPLO010000001.1"/>
</dbReference>
<dbReference type="InterPro" id="IPR014718">
    <property type="entry name" value="GH-type_carb-bd"/>
</dbReference>
<reference evidence="9 10" key="1">
    <citation type="submission" date="2024-06" db="EMBL/GenBank/DDBJ databases">
        <title>Genomic Encyclopedia of Type Strains, Phase IV (KMG-IV): sequencing the most valuable type-strain genomes for metagenomic binning, comparative biology and taxonomic classification.</title>
        <authorList>
            <person name="Goeker M."/>
        </authorList>
    </citation>
    <scope>NUCLEOTIDE SEQUENCE [LARGE SCALE GENOMIC DNA]</scope>
    <source>
        <strain evidence="9 10">DSM 28303</strain>
    </source>
</reference>
<evidence type="ECO:0000256" key="7">
    <source>
        <dbReference type="ARBA" id="ARBA00023277"/>
    </source>
</evidence>
<dbReference type="InterPro" id="IPR018052">
    <property type="entry name" value="Ald1_epimerase_CS"/>
</dbReference>
<dbReference type="PROSITE" id="PS00545">
    <property type="entry name" value="ALDOSE_1_EPIMERASE"/>
    <property type="match status" value="1"/>
</dbReference>
<dbReference type="PANTHER" id="PTHR10091:SF0">
    <property type="entry name" value="GALACTOSE MUTAROTASE"/>
    <property type="match status" value="1"/>
</dbReference>
<evidence type="ECO:0000256" key="2">
    <source>
        <dbReference type="ARBA" id="ARBA00005028"/>
    </source>
</evidence>
<name>A0ABV2FEJ3_9STRE</name>
<proteinExistence type="inferred from homology"/>
<comment type="pathway">
    <text evidence="2 8">Carbohydrate metabolism; hexose metabolism.</text>
</comment>
<dbReference type="SUPFAM" id="SSF74650">
    <property type="entry name" value="Galactose mutarotase-like"/>
    <property type="match status" value="1"/>
</dbReference>
<dbReference type="InterPro" id="IPR047215">
    <property type="entry name" value="Galactose_mutarotase-like"/>
</dbReference>
<dbReference type="InterPro" id="IPR015443">
    <property type="entry name" value="Aldose_1-epimerase"/>
</dbReference>
<dbReference type="InterPro" id="IPR011013">
    <property type="entry name" value="Gal_mutarotase_sf_dom"/>
</dbReference>
<dbReference type="PIRSF" id="PIRSF005096">
    <property type="entry name" value="GALM"/>
    <property type="match status" value="1"/>
</dbReference>
<dbReference type="PANTHER" id="PTHR10091">
    <property type="entry name" value="ALDOSE-1-EPIMERASE"/>
    <property type="match status" value="1"/>
</dbReference>
<comment type="catalytic activity">
    <reaction evidence="1 8">
        <text>alpha-D-glucose = beta-D-glucose</text>
        <dbReference type="Rhea" id="RHEA:10264"/>
        <dbReference type="ChEBI" id="CHEBI:15903"/>
        <dbReference type="ChEBI" id="CHEBI:17925"/>
        <dbReference type="EC" id="5.1.3.3"/>
    </reaction>
</comment>
<evidence type="ECO:0000256" key="6">
    <source>
        <dbReference type="ARBA" id="ARBA00023235"/>
    </source>
</evidence>
<evidence type="ECO:0000256" key="4">
    <source>
        <dbReference type="ARBA" id="ARBA00013185"/>
    </source>
</evidence>
<evidence type="ECO:0000313" key="10">
    <source>
        <dbReference type="Proteomes" id="UP001549122"/>
    </source>
</evidence>
<accession>A0ABV2FEJ3</accession>
<keyword evidence="10" id="KW-1185">Reference proteome</keyword>
<comment type="caution">
    <text evidence="9">The sequence shown here is derived from an EMBL/GenBank/DDBJ whole genome shotgun (WGS) entry which is preliminary data.</text>
</comment>
<keyword evidence="7 8" id="KW-0119">Carbohydrate metabolism</keyword>
<dbReference type="CDD" id="cd09019">
    <property type="entry name" value="galactose_mutarotase_like"/>
    <property type="match status" value="1"/>
</dbReference>
<dbReference type="EMBL" id="JBEPLO010000001">
    <property type="protein sequence ID" value="MET3556989.1"/>
    <property type="molecule type" value="Genomic_DNA"/>
</dbReference>
<dbReference type="NCBIfam" id="NF008277">
    <property type="entry name" value="PRK11055.1"/>
    <property type="match status" value="1"/>
</dbReference>
<dbReference type="InterPro" id="IPR008183">
    <property type="entry name" value="Aldose_1/G6P_1-epimerase"/>
</dbReference>
<gene>
    <name evidence="9" type="ORF">ABID29_000098</name>
</gene>
<evidence type="ECO:0000256" key="3">
    <source>
        <dbReference type="ARBA" id="ARBA00006206"/>
    </source>
</evidence>
<dbReference type="Gene3D" id="2.70.98.10">
    <property type="match status" value="1"/>
</dbReference>
<evidence type="ECO:0000256" key="8">
    <source>
        <dbReference type="PIRNR" id="PIRNR005096"/>
    </source>
</evidence>
<evidence type="ECO:0000256" key="1">
    <source>
        <dbReference type="ARBA" id="ARBA00001614"/>
    </source>
</evidence>